<name>A0AC61NAX8_9FIRM</name>
<dbReference type="EMBL" id="CP068393">
    <property type="protein sequence ID" value="QUC68388.1"/>
    <property type="molecule type" value="Genomic_DNA"/>
</dbReference>
<accession>A0AC61NAX8</accession>
<keyword evidence="2" id="KW-1185">Reference proteome</keyword>
<sequence>MKKIAVLLYPDFSLQEITCLTSVLTVWFGESIDYIASENSEVKSEEGLRILPTKTTADVKVSDYDCVILPGTVNPLPALFDERIINFLREGRESDALFAAISSAPILLSKAGILKGKKFTAGYFMQLAETFDFVEKENFIHKGVVEDGNVITGIGMFFREFAEAVLRKLDYDIGEEFMRDRPDEYSEEDLTFRWSDEDYREFLEELKPYTGET</sequence>
<reference evidence="1" key="1">
    <citation type="submission" date="2021-01" db="EMBL/GenBank/DDBJ databases">
        <title>Complete genome sequence of Clostridiales bacterium R-7.</title>
        <authorList>
            <person name="Mahoney-Kurpe S.C."/>
            <person name="Palevich N."/>
            <person name="Koike S."/>
            <person name="Moon C.D."/>
            <person name="Attwood G.T."/>
        </authorList>
    </citation>
    <scope>NUCLEOTIDE SEQUENCE</scope>
    <source>
        <strain evidence="1">R-7</strain>
    </source>
</reference>
<organism evidence="1 2">
    <name type="scientific">Aristaeella hokkaidonensis</name>
    <dbReference type="NCBI Taxonomy" id="3046382"/>
    <lineage>
        <taxon>Bacteria</taxon>
        <taxon>Bacillati</taxon>
        <taxon>Bacillota</taxon>
        <taxon>Clostridia</taxon>
        <taxon>Eubacteriales</taxon>
        <taxon>Aristaeellaceae</taxon>
        <taxon>Aristaeella</taxon>
    </lineage>
</organism>
<gene>
    <name evidence="1" type="ORF">JYE49_06775</name>
</gene>
<dbReference type="Proteomes" id="UP000682782">
    <property type="component" value="Chromosome"/>
</dbReference>
<protein>
    <submittedName>
        <fullName evidence="1">DJ-1/PfpI family protein</fullName>
    </submittedName>
</protein>
<evidence type="ECO:0000313" key="1">
    <source>
        <dbReference type="EMBL" id="QUC68388.1"/>
    </source>
</evidence>
<proteinExistence type="predicted"/>
<evidence type="ECO:0000313" key="2">
    <source>
        <dbReference type="Proteomes" id="UP000682782"/>
    </source>
</evidence>